<sequence length="1462" mass="160355">MSRQQSMRSKGAAADIRSRIRHENTNLGAGVDIQPSFRGGAALGAPHGLAGVQQGEAAFLAHGGSGYSSSAAVAMNGGGCEYSHQISASIASLSSSGFHGTSSETNLAQSLQGASLGGQTPLRPARSARRPQNQSPQRQDGFALAGPSRAHQLPGLQIHQDPVDRSAAPGRNLLNSNRGTRVSPVGEPDGYGSFSLARGASTSGQFMHNQHGYEAPQPRSGLKAAYDGEEDAYGGLSPLGEHPGHELPIPSISPTTPASVGSLTHRKEPAALNSVISALSAAGRKHQTNRIQRGAAVSAEDERRRRGSQMRIDQMRHIERRPLESYLRKDDARAFREINAVLRKVKAEWSHMTMDDFNAASFALSLMDDSSLGASFDEFEKMKKMLERALQGTLDDHYEAFASAITLHNNVLSSLSTAQNNVSVARRRLRDSRDALGAKRADLVQMWHKSQGVKEALRLLDTVENLKNMPDRLEALMSQKRFLEGVNVLTRGLRTIDKAEIVELTGTADLRAYLKAQEQSVLDILVEELHNHLYLKSPSCDVRWHAYTPGQTLMPTLDLDNQFEESEEENMVAAQDLKASLSSLPSTHQPPPAALHRFLQTLSSRPSFDPKLATDVVDTSLAPSTSTSALTGELIENTGDSGMANSKSTDSLAGLTGFNSAGDSGSNGSENIESNSFLYIEMLLESIARLDKLSYVLDTIAHRLQVEVHQVIDTTIEEVERRNEPSRQHSMGRAGSMYLGRSSSHTLSFSGPSSSAWRGSGPPSTLHVSTSGSVRHGLMRRTAAESFATAMDEETMRDLFWTLFSKFDAILQGHRAVYEVTTRISSRTGFSRSTPLARTTTLSSPVKVWRQIQLEVRSLLHDHLVDESQPSSRARRQAIISVNDVLRFGKTDRDKSKRLFTLPLGQVKSGKKEVNPIKKYEEELTAALRIHVPGLVSSDAAAGPGITMIDLGHSMTIGGTSTAELTGTGHRILVKPDAFNLSRIFKPMLKFIAKVQAVMPPDGEGTSDYDSFLEEFVRETFLPQLEEKAQLLFLQSTSSLDALQEDAAFKQATGKPVTRSVRNVLVLLDGIYSILEATPFHRTSIARLMVQLIVQFYQRCSDRFTNLVALPADGDTPSDAVHTCAAWAQRPEILEYLSDAVQSASDETRQKELFDQENRTLLQVSKYGSGLKFADLTTSRKKLLALGTLKHSLASFLVHMRRLKAMAVFPEDQLGVSLLGSGKGTHMALPLNDEMAVRFQSLPATFEYLCNVILFTLRAELRIRAAFHLNLTVTDGNYLIEEATLEPDPHVVDLNAEIVSCDDVFLDSLPNEDRQFLFAGLSGFMDLLLVASVRRLRAINRHGVTKMIRNIMALQQNLKSMVDTPEQVNLERSQRFWDLLLQTPEEMLEVIRKDGAHHTFEEYKSALHLVLGLENVRASGGAANGVLPPAIANAGTFSERRDTSRNQYNEYLIELHQVVGDA</sequence>
<dbReference type="GO" id="GO:0006904">
    <property type="term" value="P:vesicle docking involved in exocytosis"/>
    <property type="evidence" value="ECO:0007669"/>
    <property type="project" value="InterPro"/>
</dbReference>
<feature type="domain" description="Exocyst complex component Sec8 middle helical bundle" evidence="7">
    <location>
        <begin position="671"/>
        <end position="989"/>
    </location>
</feature>
<keyword evidence="3 4" id="KW-0653">Protein transport</keyword>
<feature type="region of interest" description="Disordered" evidence="5">
    <location>
        <begin position="283"/>
        <end position="309"/>
    </location>
</feature>
<dbReference type="GO" id="GO:0006893">
    <property type="term" value="P:Golgi to plasma membrane transport"/>
    <property type="evidence" value="ECO:0007669"/>
    <property type="project" value="TreeGrafter"/>
</dbReference>
<dbReference type="OrthoDB" id="272977at2759"/>
<dbReference type="EMBL" id="JMSN01000016">
    <property type="protein sequence ID" value="KDN51404.1"/>
    <property type="molecule type" value="Genomic_DNA"/>
</dbReference>
<evidence type="ECO:0000259" key="7">
    <source>
        <dbReference type="Pfam" id="PF20652"/>
    </source>
</evidence>
<dbReference type="GO" id="GO:0015031">
    <property type="term" value="P:protein transport"/>
    <property type="evidence" value="ECO:0007669"/>
    <property type="project" value="UniProtKB-KW"/>
</dbReference>
<dbReference type="InterPro" id="IPR039682">
    <property type="entry name" value="Sec8/EXOC4"/>
</dbReference>
<dbReference type="Pfam" id="PF04048">
    <property type="entry name" value="Sec8_N"/>
    <property type="match status" value="1"/>
</dbReference>
<keyword evidence="9" id="KW-1185">Reference proteome</keyword>
<feature type="region of interest" description="Disordered" evidence="5">
    <location>
        <begin position="743"/>
        <end position="773"/>
    </location>
</feature>
<comment type="similarity">
    <text evidence="4">Belongs to the SEC8 family.</text>
</comment>
<proteinExistence type="inferred from homology"/>
<dbReference type="Pfam" id="PF20652">
    <property type="entry name" value="Sec8_C"/>
    <property type="match status" value="1"/>
</dbReference>
<feature type="region of interest" description="Disordered" evidence="5">
    <location>
        <begin position="114"/>
        <end position="147"/>
    </location>
</feature>
<dbReference type="PANTHER" id="PTHR14146">
    <property type="entry name" value="EXOCYST COMPLEX COMPONENT 4"/>
    <property type="match status" value="1"/>
</dbReference>
<dbReference type="GO" id="GO:0000145">
    <property type="term" value="C:exocyst"/>
    <property type="evidence" value="ECO:0007669"/>
    <property type="project" value="UniProtKB-UniRule"/>
</dbReference>
<keyword evidence="1 4" id="KW-0813">Transport</keyword>
<reference evidence="8 9" key="1">
    <citation type="submission" date="2014-05" db="EMBL/GenBank/DDBJ databases">
        <title>Draft genome sequence of a rare smut relative, Tilletiaria anomala UBC 951.</title>
        <authorList>
            <consortium name="DOE Joint Genome Institute"/>
            <person name="Toome M."/>
            <person name="Kuo A."/>
            <person name="Henrissat B."/>
            <person name="Lipzen A."/>
            <person name="Tritt A."/>
            <person name="Yoshinaga Y."/>
            <person name="Zane M."/>
            <person name="Barry K."/>
            <person name="Grigoriev I.V."/>
            <person name="Spatafora J.W."/>
            <person name="Aimea M.C."/>
        </authorList>
    </citation>
    <scope>NUCLEOTIDE SEQUENCE [LARGE SCALE GENOMIC DNA]</scope>
    <source>
        <strain evidence="8 9">UBC 951</strain>
    </source>
</reference>
<feature type="domain" description="Exocyst complex component Sec8 N-terminal" evidence="6">
    <location>
        <begin position="338"/>
        <end position="475"/>
    </location>
</feature>
<feature type="compositionally biased region" description="Low complexity" evidence="5">
    <location>
        <begin position="248"/>
        <end position="257"/>
    </location>
</feature>
<name>A0A066WK63_TILAU</name>
<dbReference type="InterPro" id="IPR048630">
    <property type="entry name" value="Sec8_M"/>
</dbReference>
<dbReference type="GO" id="GO:0006612">
    <property type="term" value="P:protein targeting to membrane"/>
    <property type="evidence" value="ECO:0007669"/>
    <property type="project" value="UniProtKB-UniRule"/>
</dbReference>
<feature type="region of interest" description="Disordered" evidence="5">
    <location>
        <begin position="161"/>
        <end position="187"/>
    </location>
</feature>
<dbReference type="RefSeq" id="XP_013244743.1">
    <property type="nucleotide sequence ID" value="XM_013389289.1"/>
</dbReference>
<feature type="region of interest" description="Disordered" evidence="5">
    <location>
        <begin position="238"/>
        <end position="263"/>
    </location>
</feature>
<accession>A0A066WK63</accession>
<evidence type="ECO:0000256" key="5">
    <source>
        <dbReference type="SAM" id="MobiDB-lite"/>
    </source>
</evidence>
<dbReference type="STRING" id="1037660.A0A066WK63"/>
<dbReference type="InParanoid" id="A0A066WK63"/>
<evidence type="ECO:0000256" key="4">
    <source>
        <dbReference type="RuleBase" id="RU367079"/>
    </source>
</evidence>
<protein>
    <recommendedName>
        <fullName evidence="4">Exocyst complex component Sec8</fullName>
    </recommendedName>
</protein>
<evidence type="ECO:0000256" key="2">
    <source>
        <dbReference type="ARBA" id="ARBA00022483"/>
    </source>
</evidence>
<dbReference type="Proteomes" id="UP000027361">
    <property type="component" value="Unassembled WGS sequence"/>
</dbReference>
<dbReference type="PANTHER" id="PTHR14146:SF0">
    <property type="entry name" value="EXOCYST COMPLEX COMPONENT 4"/>
    <property type="match status" value="1"/>
</dbReference>
<evidence type="ECO:0000313" key="8">
    <source>
        <dbReference type="EMBL" id="KDN51404.1"/>
    </source>
</evidence>
<dbReference type="FunCoup" id="A0A066WK63">
    <property type="interactions" value="23"/>
</dbReference>
<evidence type="ECO:0000259" key="6">
    <source>
        <dbReference type="Pfam" id="PF04048"/>
    </source>
</evidence>
<dbReference type="HOGENOM" id="CLU_004025_1_0_1"/>
<evidence type="ECO:0000256" key="1">
    <source>
        <dbReference type="ARBA" id="ARBA00022448"/>
    </source>
</evidence>
<comment type="caution">
    <text evidence="8">The sequence shown here is derived from an EMBL/GenBank/DDBJ whole genome shotgun (WGS) entry which is preliminary data.</text>
</comment>
<organism evidence="8 9">
    <name type="scientific">Tilletiaria anomala (strain ATCC 24038 / CBS 436.72 / UBC 951)</name>
    <dbReference type="NCBI Taxonomy" id="1037660"/>
    <lineage>
        <taxon>Eukaryota</taxon>
        <taxon>Fungi</taxon>
        <taxon>Dikarya</taxon>
        <taxon>Basidiomycota</taxon>
        <taxon>Ustilaginomycotina</taxon>
        <taxon>Exobasidiomycetes</taxon>
        <taxon>Georgefischeriales</taxon>
        <taxon>Tilletiariaceae</taxon>
        <taxon>Tilletiaria</taxon>
    </lineage>
</organism>
<evidence type="ECO:0000313" key="9">
    <source>
        <dbReference type="Proteomes" id="UP000027361"/>
    </source>
</evidence>
<comment type="function">
    <text evidence="4">Component of the exocyst complex involved in the docking of exocytic vesicles with fusion sites on the plasma membrane.</text>
</comment>
<evidence type="ECO:0000256" key="3">
    <source>
        <dbReference type="ARBA" id="ARBA00022927"/>
    </source>
</evidence>
<keyword evidence="2 4" id="KW-0268">Exocytosis</keyword>
<dbReference type="GO" id="GO:0090522">
    <property type="term" value="P:vesicle tethering involved in exocytosis"/>
    <property type="evidence" value="ECO:0007669"/>
    <property type="project" value="UniProtKB-UniRule"/>
</dbReference>
<gene>
    <name evidence="8" type="ORF">K437DRAFT_272907</name>
</gene>
<dbReference type="OMA" id="HMEVRCR"/>
<dbReference type="GeneID" id="25266391"/>
<dbReference type="InterPro" id="IPR007191">
    <property type="entry name" value="Sec8_exocyst_N"/>
</dbReference>